<protein>
    <submittedName>
        <fullName evidence="1">Uncharacterized protein</fullName>
    </submittedName>
</protein>
<dbReference type="AlphaFoldDB" id="A0A3B0V2W0"/>
<organism evidence="1">
    <name type="scientific">hydrothermal vent metagenome</name>
    <dbReference type="NCBI Taxonomy" id="652676"/>
    <lineage>
        <taxon>unclassified sequences</taxon>
        <taxon>metagenomes</taxon>
        <taxon>ecological metagenomes</taxon>
    </lineage>
</organism>
<accession>A0A3B0V2W0</accession>
<proteinExistence type="predicted"/>
<name>A0A3B0V2W0_9ZZZZ</name>
<reference evidence="1" key="1">
    <citation type="submission" date="2018-06" db="EMBL/GenBank/DDBJ databases">
        <authorList>
            <person name="Zhirakovskaya E."/>
        </authorList>
    </citation>
    <scope>NUCLEOTIDE SEQUENCE</scope>
</reference>
<sequence>MDFLSARICKSLDFFNEIGFVKRVGMESVFDPNEKFIAGKEVDGVLVYRITPRFERIFLRNNSPYLHTAETLCVNKVFDNTHSECIIERLCQRNRLPSIGSLWNLIKEASSNGYRDMFTEAVNMAYCESGDEICVAIATWFELPGHEAGWIFDAREINPRKDICPHGSMILSVLR</sequence>
<evidence type="ECO:0000313" key="1">
    <source>
        <dbReference type="EMBL" id="VAW32207.1"/>
    </source>
</evidence>
<gene>
    <name evidence="1" type="ORF">MNBD_CPR01-419</name>
</gene>
<dbReference type="EMBL" id="UOEV01000029">
    <property type="protein sequence ID" value="VAW32207.1"/>
    <property type="molecule type" value="Genomic_DNA"/>
</dbReference>